<dbReference type="Proteomes" id="UP000492821">
    <property type="component" value="Unassembled WGS sequence"/>
</dbReference>
<dbReference type="InterPro" id="IPR044714">
    <property type="entry name" value="AtSIBP1-like"/>
</dbReference>
<dbReference type="PANTHER" id="PTHR46672">
    <property type="entry name" value="OS08G0495500 PROTEIN-RELATED"/>
    <property type="match status" value="1"/>
</dbReference>
<evidence type="ECO:0000313" key="2">
    <source>
        <dbReference type="Proteomes" id="UP000492821"/>
    </source>
</evidence>
<name>A0A7E4ZWT8_PANRE</name>
<dbReference type="SMART" id="SM00225">
    <property type="entry name" value="BTB"/>
    <property type="match status" value="1"/>
</dbReference>
<protein>
    <submittedName>
        <fullName evidence="3">BTB domain-containing protein</fullName>
    </submittedName>
</protein>
<evidence type="ECO:0000313" key="3">
    <source>
        <dbReference type="WBParaSite" id="Pan_g22404.t1"/>
    </source>
</evidence>
<dbReference type="InterPro" id="IPR000210">
    <property type="entry name" value="BTB/POZ_dom"/>
</dbReference>
<reference evidence="3" key="2">
    <citation type="submission" date="2020-10" db="UniProtKB">
        <authorList>
            <consortium name="WormBaseParasite"/>
        </authorList>
    </citation>
    <scope>IDENTIFICATION</scope>
</reference>
<dbReference type="CDD" id="cd18186">
    <property type="entry name" value="BTB_POZ_ZBTB_KLHL-like"/>
    <property type="match status" value="1"/>
</dbReference>
<dbReference type="SUPFAM" id="SSF54695">
    <property type="entry name" value="POZ domain"/>
    <property type="match status" value="1"/>
</dbReference>
<dbReference type="PROSITE" id="PS50097">
    <property type="entry name" value="BTB"/>
    <property type="match status" value="1"/>
</dbReference>
<keyword evidence="2" id="KW-1185">Reference proteome</keyword>
<accession>A0A7E4ZWT8</accession>
<reference evidence="2" key="1">
    <citation type="journal article" date="2013" name="Genetics">
        <title>The draft genome and transcriptome of Panagrellus redivivus are shaped by the harsh demands of a free-living lifestyle.</title>
        <authorList>
            <person name="Srinivasan J."/>
            <person name="Dillman A.R."/>
            <person name="Macchietto M.G."/>
            <person name="Heikkinen L."/>
            <person name="Lakso M."/>
            <person name="Fracchia K.M."/>
            <person name="Antoshechkin I."/>
            <person name="Mortazavi A."/>
            <person name="Wong G."/>
            <person name="Sternberg P.W."/>
        </authorList>
    </citation>
    <scope>NUCLEOTIDE SEQUENCE [LARGE SCALE GENOMIC DNA]</scope>
    <source>
        <strain evidence="2">MT8872</strain>
    </source>
</reference>
<proteinExistence type="predicted"/>
<feature type="domain" description="BTB" evidence="1">
    <location>
        <begin position="152"/>
        <end position="219"/>
    </location>
</feature>
<evidence type="ECO:0000259" key="1">
    <source>
        <dbReference type="PROSITE" id="PS50097"/>
    </source>
</evidence>
<dbReference type="AlphaFoldDB" id="A0A7E4ZWT8"/>
<sequence length="400" mass="44942">MLLSETKILDILTFSTAVNVPEQTNKNDTSKVYPSPASAVSGHFHCVDSFTINCYPAYNNAVYISAKFAASRYPVFVKIRFSIQGSEFIKSLNWIANSNVEVPRTMLFSYTDLEIGAFNLKCEVVFYFYGADELQLALSGKDLVGLRQDVDTDAEIKVEEETIKVHRGFLSTISPVFHAMFKPDTAESKSGIVVIKDLEAAAVVNGIDFCYGHQLTEKSANEIMNVFKFVHKYEVTVAMEKLTSWLLAEANNVCTKYDATKVSTEDIIERIKFAEIYEITALTEKFTKCLVSKMSVNSFWSVAKFAWEKENKALQQGCTTFFQSVDGVNVKLPVNDAIEMCSSEISQHITHENAAAVQTNYLINSLSNTTFCKILMHAHTHKKMRIKKTTPSVFFLLRKA</sequence>
<dbReference type="Gene3D" id="3.30.710.10">
    <property type="entry name" value="Potassium Channel Kv1.1, Chain A"/>
    <property type="match status" value="1"/>
</dbReference>
<dbReference type="Pfam" id="PF00651">
    <property type="entry name" value="BTB"/>
    <property type="match status" value="1"/>
</dbReference>
<organism evidence="2 3">
    <name type="scientific">Panagrellus redivivus</name>
    <name type="common">Microworm</name>
    <dbReference type="NCBI Taxonomy" id="6233"/>
    <lineage>
        <taxon>Eukaryota</taxon>
        <taxon>Metazoa</taxon>
        <taxon>Ecdysozoa</taxon>
        <taxon>Nematoda</taxon>
        <taxon>Chromadorea</taxon>
        <taxon>Rhabditida</taxon>
        <taxon>Tylenchina</taxon>
        <taxon>Panagrolaimomorpha</taxon>
        <taxon>Panagrolaimoidea</taxon>
        <taxon>Panagrolaimidae</taxon>
        <taxon>Panagrellus</taxon>
    </lineage>
</organism>
<dbReference type="WBParaSite" id="Pan_g22404.t1">
    <property type="protein sequence ID" value="Pan_g22404.t1"/>
    <property type="gene ID" value="Pan_g22404"/>
</dbReference>
<dbReference type="InterPro" id="IPR011333">
    <property type="entry name" value="SKP1/BTB/POZ_sf"/>
</dbReference>